<organism evidence="2 3">
    <name type="scientific">Chlamydia ibidis 10-1398/6</name>
    <dbReference type="NCBI Taxonomy" id="1046581"/>
    <lineage>
        <taxon>Bacteria</taxon>
        <taxon>Pseudomonadati</taxon>
        <taxon>Chlamydiota</taxon>
        <taxon>Chlamydiia</taxon>
        <taxon>Chlamydiales</taxon>
        <taxon>Chlamydiaceae</taxon>
        <taxon>Chlamydia/Chlamydophila group</taxon>
        <taxon>Chlamydia</taxon>
    </lineage>
</organism>
<dbReference type="PANTHER" id="PTHR43575:SF1">
    <property type="entry name" value="PROTEIN ABCI7, CHLOROPLASTIC"/>
    <property type="match status" value="1"/>
</dbReference>
<feature type="domain" description="SUF system FeS cluster assembly SufBD core" evidence="1">
    <location>
        <begin position="163"/>
        <end position="395"/>
    </location>
</feature>
<accession>A0ABP2XEX0</accession>
<dbReference type="PANTHER" id="PTHR43575">
    <property type="entry name" value="PROTEIN ABCI7, CHLOROPLASTIC"/>
    <property type="match status" value="1"/>
</dbReference>
<dbReference type="InterPro" id="IPR055346">
    <property type="entry name" value="Fe-S_cluster_assembly_SufBD"/>
</dbReference>
<keyword evidence="3" id="KW-1185">Reference proteome</keyword>
<sequence length="424" mass="47581">MLAFLEHCYSVTPGSPIHEAARDCYLEHSKNQSFRDVFRSFSWIQGIVETPNEYHIACGGSETVKQHWLHRENSFGFECVLINGKYEPSLSQLPDGVVFLPLNQARSMFSTFLHSFSVHTHPLAFLNAVCAKDEGVVIYVPEYMQVSEPLCVRHVSLPISEDEHVVYSPKIVVIMGREASAEINVYHHTELDRGSTYSQAIVNGVTELFIAEKAELSLTMFPKYISEEKFSWTHVVTVEENGSCCVIQNLLESVQGYGWFDNIFSMVGKGAYAESLVAALSTRKTWVRNLMDHDAEATTSRQDIKSILNSGEFIFEGGIRITSQGIFSCAEQNHRTLLLCDEARVSTFPRLEILADDVKASHGATVGPLDPKQVFYMRSRGMTKEEAQKKLVQGFLSVQPSAEAFPKLIAMKESHKCHSDFPHA</sequence>
<dbReference type="Proteomes" id="UP000016064">
    <property type="component" value="Unassembled WGS sequence"/>
</dbReference>
<dbReference type="RefSeq" id="WP_020370771.1">
    <property type="nucleotide sequence ID" value="NZ_APJW01000001.1"/>
</dbReference>
<name>A0ABP2XEX0_9CHLA</name>
<evidence type="ECO:0000259" key="1">
    <source>
        <dbReference type="Pfam" id="PF01458"/>
    </source>
</evidence>
<dbReference type="SUPFAM" id="SSF101960">
    <property type="entry name" value="Stabilizer of iron transporter SufD"/>
    <property type="match status" value="1"/>
</dbReference>
<protein>
    <recommendedName>
        <fullName evidence="1">SUF system FeS cluster assembly SufBD core domain-containing protein</fullName>
    </recommendedName>
</protein>
<dbReference type="InterPro" id="IPR000825">
    <property type="entry name" value="SUF_FeS_clus_asmbl_SufBD_core"/>
</dbReference>
<evidence type="ECO:0000313" key="3">
    <source>
        <dbReference type="Proteomes" id="UP000016064"/>
    </source>
</evidence>
<dbReference type="InterPro" id="IPR037284">
    <property type="entry name" value="SUF_FeS_clus_asmbl_SufBD_sf"/>
</dbReference>
<comment type="caution">
    <text evidence="2">The sequence shown here is derived from an EMBL/GenBank/DDBJ whole genome shotgun (WGS) entry which is preliminary data.</text>
</comment>
<dbReference type="EMBL" id="APJW01000001">
    <property type="protein sequence ID" value="EQM62958.1"/>
    <property type="molecule type" value="Genomic_DNA"/>
</dbReference>
<dbReference type="Pfam" id="PF01458">
    <property type="entry name" value="SUFBD_core"/>
    <property type="match status" value="1"/>
</dbReference>
<reference evidence="2 3" key="1">
    <citation type="submission" date="2013-07" db="EMBL/GenBank/DDBJ databases">
        <title>Isolation of a new Chlamydia species from the feral Sacred Ibis (Threskiornis aethiopicus): Chlamydia ibidis.</title>
        <authorList>
            <person name="Vorimore F."/>
            <person name="Hsia R.-C."/>
            <person name="Huot-Creasy H."/>
            <person name="Bastian S."/>
            <person name="Deruyter L."/>
            <person name="Passet A."/>
            <person name="Sachse K."/>
            <person name="Bavoil P."/>
            <person name="Myers G."/>
            <person name="Laroucau K."/>
        </authorList>
    </citation>
    <scope>NUCLEOTIDE SEQUENCE [LARGE SCALE GENOMIC DNA]</scope>
    <source>
        <strain evidence="2 3">10-1398/6</strain>
    </source>
</reference>
<evidence type="ECO:0000313" key="2">
    <source>
        <dbReference type="EMBL" id="EQM62958.1"/>
    </source>
</evidence>
<proteinExistence type="predicted"/>
<gene>
    <name evidence="2" type="ORF">H359_0123</name>
</gene>